<evidence type="ECO:0000256" key="1">
    <source>
        <dbReference type="ARBA" id="ARBA00023015"/>
    </source>
</evidence>
<accession>A0ABN2N8I8</accession>
<dbReference type="PRINTS" id="PR00455">
    <property type="entry name" value="HTHTETR"/>
</dbReference>
<dbReference type="SUPFAM" id="SSF46689">
    <property type="entry name" value="Homeodomain-like"/>
    <property type="match status" value="2"/>
</dbReference>
<dbReference type="PROSITE" id="PS50977">
    <property type="entry name" value="HTH_TETR_2"/>
    <property type="match status" value="2"/>
</dbReference>
<feature type="DNA-binding region" description="H-T-H motif" evidence="4">
    <location>
        <begin position="26"/>
        <end position="45"/>
    </location>
</feature>
<dbReference type="Gene3D" id="1.10.357.10">
    <property type="entry name" value="Tetracycline Repressor, domain 2"/>
    <property type="match status" value="2"/>
</dbReference>
<dbReference type="Pfam" id="PF00440">
    <property type="entry name" value="TetR_N"/>
    <property type="match status" value="2"/>
</dbReference>
<comment type="caution">
    <text evidence="6">The sequence shown here is derived from an EMBL/GenBank/DDBJ whole genome shotgun (WGS) entry which is preliminary data.</text>
</comment>
<evidence type="ECO:0000256" key="3">
    <source>
        <dbReference type="ARBA" id="ARBA00023163"/>
    </source>
</evidence>
<keyword evidence="2 4" id="KW-0238">DNA-binding</keyword>
<evidence type="ECO:0000256" key="2">
    <source>
        <dbReference type="ARBA" id="ARBA00023125"/>
    </source>
</evidence>
<evidence type="ECO:0000313" key="6">
    <source>
        <dbReference type="EMBL" id="GAA1857530.1"/>
    </source>
</evidence>
<dbReference type="InterPro" id="IPR009057">
    <property type="entry name" value="Homeodomain-like_sf"/>
</dbReference>
<feature type="DNA-binding region" description="H-T-H motif" evidence="4">
    <location>
        <begin position="225"/>
        <end position="244"/>
    </location>
</feature>
<name>A0ABN2N8I8_9PSEU</name>
<evidence type="ECO:0000313" key="7">
    <source>
        <dbReference type="Proteomes" id="UP001500449"/>
    </source>
</evidence>
<proteinExistence type="predicted"/>
<evidence type="ECO:0000256" key="4">
    <source>
        <dbReference type="PROSITE-ProRule" id="PRU00335"/>
    </source>
</evidence>
<dbReference type="PANTHER" id="PTHR30055:SF234">
    <property type="entry name" value="HTH-TYPE TRANSCRIPTIONAL REGULATOR BETI"/>
    <property type="match status" value="1"/>
</dbReference>
<feature type="domain" description="HTH tetR-type" evidence="5">
    <location>
        <begin position="202"/>
        <end position="262"/>
    </location>
</feature>
<gene>
    <name evidence="6" type="ORF">GCM10009836_42170</name>
</gene>
<dbReference type="Gene3D" id="1.10.10.60">
    <property type="entry name" value="Homeodomain-like"/>
    <property type="match status" value="2"/>
</dbReference>
<dbReference type="PANTHER" id="PTHR30055">
    <property type="entry name" value="HTH-TYPE TRANSCRIPTIONAL REGULATOR RUTR"/>
    <property type="match status" value="1"/>
</dbReference>
<evidence type="ECO:0000259" key="5">
    <source>
        <dbReference type="PROSITE" id="PS50977"/>
    </source>
</evidence>
<dbReference type="EMBL" id="BAAAQK010000014">
    <property type="protein sequence ID" value="GAA1857530.1"/>
    <property type="molecule type" value="Genomic_DNA"/>
</dbReference>
<organism evidence="6 7">
    <name type="scientific">Pseudonocardia ailaonensis</name>
    <dbReference type="NCBI Taxonomy" id="367279"/>
    <lineage>
        <taxon>Bacteria</taxon>
        <taxon>Bacillati</taxon>
        <taxon>Actinomycetota</taxon>
        <taxon>Actinomycetes</taxon>
        <taxon>Pseudonocardiales</taxon>
        <taxon>Pseudonocardiaceae</taxon>
        <taxon>Pseudonocardia</taxon>
    </lineage>
</organism>
<keyword evidence="1" id="KW-0805">Transcription regulation</keyword>
<protein>
    <submittedName>
        <fullName evidence="6">TetR/AcrR family transcriptional regulator</fullName>
    </submittedName>
</protein>
<dbReference type="Proteomes" id="UP001500449">
    <property type="component" value="Unassembled WGS sequence"/>
</dbReference>
<sequence>MAGAQTERIVGAAAHLFARKGFAAVSMTDIADSVNLTAGNLYRYLTGKTALLHEVFAAALTVCEADRRPRGLDDLVAVSVDAAATDTAVVMTYLRERSLIDAEAYPDVARRDRVFVEQWRAAVEDAAPGPAPDIEARLYATLGAIDAVAQLAAGPGGAGGAGGAGVHGRRSIGAGLKAMIEAPPAPAAAPAPDRSPTWRPPVTRRQQIIDASVTLFGERGYHSVRVSDVGKAVGIAGPSVYEHFRTKHDILLATFDRCAGLLANASLTALDGAEGPAEAMDRLVRALAATGVANREAMTMASREIHSLDETHFERVNQFVVDTDELWAAVLREVWPALPARTSRSIARTAVQMTMHGARVPGGPGRAGEVAATTLAFLTAAATHAAAVENDE</sequence>
<feature type="domain" description="HTH tetR-type" evidence="5">
    <location>
        <begin position="3"/>
        <end position="63"/>
    </location>
</feature>
<dbReference type="InterPro" id="IPR001647">
    <property type="entry name" value="HTH_TetR"/>
</dbReference>
<keyword evidence="3" id="KW-0804">Transcription</keyword>
<keyword evidence="7" id="KW-1185">Reference proteome</keyword>
<dbReference type="InterPro" id="IPR050109">
    <property type="entry name" value="HTH-type_TetR-like_transc_reg"/>
</dbReference>
<dbReference type="RefSeq" id="WP_344419636.1">
    <property type="nucleotide sequence ID" value="NZ_BAAAQK010000014.1"/>
</dbReference>
<reference evidence="6 7" key="1">
    <citation type="journal article" date="2019" name="Int. J. Syst. Evol. Microbiol.">
        <title>The Global Catalogue of Microorganisms (GCM) 10K type strain sequencing project: providing services to taxonomists for standard genome sequencing and annotation.</title>
        <authorList>
            <consortium name="The Broad Institute Genomics Platform"/>
            <consortium name="The Broad Institute Genome Sequencing Center for Infectious Disease"/>
            <person name="Wu L."/>
            <person name="Ma J."/>
        </authorList>
    </citation>
    <scope>NUCLEOTIDE SEQUENCE [LARGE SCALE GENOMIC DNA]</scope>
    <source>
        <strain evidence="6 7">JCM 16009</strain>
    </source>
</reference>